<dbReference type="InterPro" id="IPR036259">
    <property type="entry name" value="MFS_trans_sf"/>
</dbReference>
<dbReference type="PANTHER" id="PTHR42718:SF46">
    <property type="entry name" value="BLR6921 PROTEIN"/>
    <property type="match status" value="1"/>
</dbReference>
<dbReference type="OrthoDB" id="3218494at2"/>
<dbReference type="PROSITE" id="PS50850">
    <property type="entry name" value="MFS"/>
    <property type="match status" value="1"/>
</dbReference>
<evidence type="ECO:0000259" key="8">
    <source>
        <dbReference type="PROSITE" id="PS50850"/>
    </source>
</evidence>
<evidence type="ECO:0000256" key="3">
    <source>
        <dbReference type="ARBA" id="ARBA00022475"/>
    </source>
</evidence>
<feature type="transmembrane region" description="Helical" evidence="7">
    <location>
        <begin position="435"/>
        <end position="454"/>
    </location>
</feature>
<evidence type="ECO:0000256" key="1">
    <source>
        <dbReference type="ARBA" id="ARBA00004651"/>
    </source>
</evidence>
<feature type="transmembrane region" description="Helical" evidence="7">
    <location>
        <begin position="408"/>
        <end position="429"/>
    </location>
</feature>
<keyword evidence="10" id="KW-1185">Reference proteome</keyword>
<keyword evidence="3" id="KW-1003">Cell membrane</keyword>
<dbReference type="InterPro" id="IPR020846">
    <property type="entry name" value="MFS_dom"/>
</dbReference>
<dbReference type="KEGG" id="lmoi:VV02_01285"/>
<evidence type="ECO:0000313" key="10">
    <source>
        <dbReference type="Proteomes" id="UP000066480"/>
    </source>
</evidence>
<evidence type="ECO:0000256" key="4">
    <source>
        <dbReference type="ARBA" id="ARBA00022692"/>
    </source>
</evidence>
<feature type="transmembrane region" description="Helical" evidence="7">
    <location>
        <begin position="172"/>
        <end position="189"/>
    </location>
</feature>
<dbReference type="PANTHER" id="PTHR42718">
    <property type="entry name" value="MAJOR FACILITATOR SUPERFAMILY MULTIDRUG TRANSPORTER MFSC"/>
    <property type="match status" value="1"/>
</dbReference>
<evidence type="ECO:0000256" key="7">
    <source>
        <dbReference type="SAM" id="Phobius"/>
    </source>
</evidence>
<proteinExistence type="predicted"/>
<feature type="transmembrane region" description="Helical" evidence="7">
    <location>
        <begin position="301"/>
        <end position="321"/>
    </location>
</feature>
<feature type="domain" description="Major facilitator superfamily (MFS) profile" evidence="8">
    <location>
        <begin position="16"/>
        <end position="462"/>
    </location>
</feature>
<keyword evidence="4 7" id="KW-0812">Transmembrane</keyword>
<reference evidence="9 10" key="1">
    <citation type="submission" date="2015-03" db="EMBL/GenBank/DDBJ databases">
        <title>Luteipulveratus halotolerans sp. nov., a novel actinobacterium (Dermacoccaceae) from Sarawak, Malaysia.</title>
        <authorList>
            <person name="Juboi H."/>
            <person name="Basik A."/>
            <person name="Shamsul S.S."/>
            <person name="Arnold P."/>
            <person name="Schmitt E.K."/>
            <person name="Sanglier J.-J."/>
            <person name="Yeo T."/>
        </authorList>
    </citation>
    <scope>NUCLEOTIDE SEQUENCE [LARGE SCALE GENOMIC DNA]</scope>
    <source>
        <strain evidence="9 10">MN07-A0370</strain>
    </source>
</reference>
<feature type="transmembrane region" description="Helical" evidence="7">
    <location>
        <begin position="269"/>
        <end position="295"/>
    </location>
</feature>
<sequence>MTDTVASTTVDAGTTTRWFLALTQFLLILDTALLNVAVPAIGTDLGLGATGQTWVLNAYVVAFGGLLLLSGCLADARGPGRVLIAGLLVLALGAAVGAVGQTGAIVIASRAAQGAGAALAAASAMALVFSRFTGPARGRALGLVAAMAGLGGAVGTVLGGVLTEWISWRATFWLNVIAALALAIAARWVPDLFGRGRPRTFNAVGAACMTLALAATAYAVTSTADVGWLSPQVLTSAAVAVVALLAWLRSERRPMRPPLVNPIVWRTPALLRALVLAGIGQWVLVPAFLVISLYLQHVLGYEPAAAGLGLLPMSVAICFIAPQVPRAMARWGLRMVMVGGFILVALGATWLTQISADGSFFVSVLGPTMLLALGLPTVSIATNIAVAETTPADEPGLGSGLLTTAQQLGATLGLAAWVSISAAGSPTGAVDVTQGYARAFAAGAVAMVAAAVLASRTSRLSQ</sequence>
<comment type="subcellular location">
    <subcellularLocation>
        <location evidence="1">Cell membrane</location>
        <topology evidence="1">Multi-pass membrane protein</topology>
    </subcellularLocation>
</comment>
<feature type="transmembrane region" description="Helical" evidence="7">
    <location>
        <begin position="333"/>
        <end position="352"/>
    </location>
</feature>
<dbReference type="STRING" id="571913.VV02_01285"/>
<dbReference type="RefSeq" id="WP_052589360.1">
    <property type="nucleotide sequence ID" value="NZ_CP011112.1"/>
</dbReference>
<dbReference type="SUPFAM" id="SSF103473">
    <property type="entry name" value="MFS general substrate transporter"/>
    <property type="match status" value="2"/>
</dbReference>
<accession>A0A0K1JE06</accession>
<feature type="transmembrane region" description="Helical" evidence="7">
    <location>
        <begin position="141"/>
        <end position="166"/>
    </location>
</feature>
<feature type="transmembrane region" description="Helical" evidence="7">
    <location>
        <begin position="201"/>
        <end position="220"/>
    </location>
</feature>
<evidence type="ECO:0000256" key="5">
    <source>
        <dbReference type="ARBA" id="ARBA00022989"/>
    </source>
</evidence>
<feature type="transmembrane region" description="Helical" evidence="7">
    <location>
        <begin position="226"/>
        <end position="248"/>
    </location>
</feature>
<keyword evidence="2" id="KW-0813">Transport</keyword>
<dbReference type="InterPro" id="IPR011701">
    <property type="entry name" value="MFS"/>
</dbReference>
<evidence type="ECO:0000313" key="9">
    <source>
        <dbReference type="EMBL" id="AKU14820.1"/>
    </source>
</evidence>
<name>A0A0K1JE06_9MICO</name>
<keyword evidence="5 7" id="KW-1133">Transmembrane helix</keyword>
<dbReference type="Gene3D" id="1.20.1720.10">
    <property type="entry name" value="Multidrug resistance protein D"/>
    <property type="match status" value="1"/>
</dbReference>
<feature type="transmembrane region" description="Helical" evidence="7">
    <location>
        <begin position="18"/>
        <end position="42"/>
    </location>
</feature>
<dbReference type="GO" id="GO:0005886">
    <property type="term" value="C:plasma membrane"/>
    <property type="evidence" value="ECO:0007669"/>
    <property type="project" value="UniProtKB-SubCell"/>
</dbReference>
<feature type="transmembrane region" description="Helical" evidence="7">
    <location>
        <begin position="364"/>
        <end position="387"/>
    </location>
</feature>
<feature type="transmembrane region" description="Helical" evidence="7">
    <location>
        <begin position="81"/>
        <end position="99"/>
    </location>
</feature>
<dbReference type="Pfam" id="PF07690">
    <property type="entry name" value="MFS_1"/>
    <property type="match status" value="1"/>
</dbReference>
<dbReference type="AlphaFoldDB" id="A0A0K1JE06"/>
<dbReference type="Proteomes" id="UP000066480">
    <property type="component" value="Chromosome"/>
</dbReference>
<dbReference type="PRINTS" id="PR01036">
    <property type="entry name" value="TCRTETB"/>
</dbReference>
<organism evidence="9 10">
    <name type="scientific">Luteipulveratus mongoliensis</name>
    <dbReference type="NCBI Taxonomy" id="571913"/>
    <lineage>
        <taxon>Bacteria</taxon>
        <taxon>Bacillati</taxon>
        <taxon>Actinomycetota</taxon>
        <taxon>Actinomycetes</taxon>
        <taxon>Micrococcales</taxon>
        <taxon>Dermacoccaceae</taxon>
        <taxon>Luteipulveratus</taxon>
    </lineage>
</organism>
<dbReference type="EMBL" id="CP011112">
    <property type="protein sequence ID" value="AKU14820.1"/>
    <property type="molecule type" value="Genomic_DNA"/>
</dbReference>
<gene>
    <name evidence="9" type="ORF">VV02_01285</name>
</gene>
<feature type="transmembrane region" description="Helical" evidence="7">
    <location>
        <begin position="111"/>
        <end position="129"/>
    </location>
</feature>
<dbReference type="Gene3D" id="1.20.1250.20">
    <property type="entry name" value="MFS general substrate transporter like domains"/>
    <property type="match status" value="1"/>
</dbReference>
<protein>
    <recommendedName>
        <fullName evidence="8">Major facilitator superfamily (MFS) profile domain-containing protein</fullName>
    </recommendedName>
</protein>
<evidence type="ECO:0000256" key="2">
    <source>
        <dbReference type="ARBA" id="ARBA00022448"/>
    </source>
</evidence>
<keyword evidence="6 7" id="KW-0472">Membrane</keyword>
<feature type="transmembrane region" description="Helical" evidence="7">
    <location>
        <begin position="54"/>
        <end position="74"/>
    </location>
</feature>
<evidence type="ECO:0000256" key="6">
    <source>
        <dbReference type="ARBA" id="ARBA00023136"/>
    </source>
</evidence>
<dbReference type="GO" id="GO:0022857">
    <property type="term" value="F:transmembrane transporter activity"/>
    <property type="evidence" value="ECO:0007669"/>
    <property type="project" value="InterPro"/>
</dbReference>